<dbReference type="SUPFAM" id="SSF46785">
    <property type="entry name" value="Winged helix' DNA-binding domain"/>
    <property type="match status" value="1"/>
</dbReference>
<dbReference type="GO" id="GO:0003700">
    <property type="term" value="F:DNA-binding transcription factor activity"/>
    <property type="evidence" value="ECO:0007669"/>
    <property type="project" value="InterPro"/>
</dbReference>
<dbReference type="PRINTS" id="PR00033">
    <property type="entry name" value="HTHASNC"/>
</dbReference>
<comment type="caution">
    <text evidence="5">The sequence shown here is derived from an EMBL/GenBank/DDBJ whole genome shotgun (WGS) entry which is preliminary data.</text>
</comment>
<dbReference type="Gene3D" id="1.10.10.10">
    <property type="entry name" value="Winged helix-like DNA-binding domain superfamily/Winged helix DNA-binding domain"/>
    <property type="match status" value="1"/>
</dbReference>
<dbReference type="EMBL" id="AAXA02000015">
    <property type="protein sequence ID" value="EDR46407.1"/>
    <property type="molecule type" value="Genomic_DNA"/>
</dbReference>
<reference evidence="5 6" key="1">
    <citation type="submission" date="2007-10" db="EMBL/GenBank/DDBJ databases">
        <title>Draft genome sequence of Dorea formicigenerans(ATCC 27755).</title>
        <authorList>
            <person name="Sudarsanam P."/>
            <person name="Ley R."/>
            <person name="Guruge J."/>
            <person name="Turnbaugh P.J."/>
            <person name="Mahowald M."/>
            <person name="Liep D."/>
            <person name="Gordon J."/>
        </authorList>
    </citation>
    <scope>NUCLEOTIDE SEQUENCE [LARGE SCALE GENOMIC DNA]</scope>
    <source>
        <strain evidence="5 6">ATCC 27755</strain>
    </source>
</reference>
<sequence>MGGEKTVNDKWMESGFMLIQQVAHLAKYQTLKEMESCGLKPNQAGILVVLRSEGGLSQKELAKRMGVTPPSMTAALKKMEKQGYVLREQDEKDQRITRIRISDQGIECLNGLQHMMRNLEKRLYEGISAEERQEMKETLLKMRENVLRYKEFQGMDMCEIMEKTRPPKMPEKSI</sequence>
<dbReference type="PANTHER" id="PTHR42756:SF1">
    <property type="entry name" value="TRANSCRIPTIONAL REPRESSOR OF EMRAB OPERON"/>
    <property type="match status" value="1"/>
</dbReference>
<gene>
    <name evidence="5" type="ORF">DORFOR_03019</name>
</gene>
<keyword evidence="3" id="KW-0804">Transcription</keyword>
<dbReference type="GO" id="GO:0043565">
    <property type="term" value="F:sequence-specific DNA binding"/>
    <property type="evidence" value="ECO:0007669"/>
    <property type="project" value="InterPro"/>
</dbReference>
<dbReference type="PRINTS" id="PR00598">
    <property type="entry name" value="HTHMARR"/>
</dbReference>
<keyword evidence="1" id="KW-0805">Transcription regulation</keyword>
<name>B0G9Q3_9FIRM</name>
<reference evidence="5 6" key="2">
    <citation type="submission" date="2007-10" db="EMBL/GenBank/DDBJ databases">
        <authorList>
            <person name="Fulton L."/>
            <person name="Clifton S."/>
            <person name="Fulton B."/>
            <person name="Xu J."/>
            <person name="Minx P."/>
            <person name="Pepin K.H."/>
            <person name="Johnson M."/>
            <person name="Thiruvilangam P."/>
            <person name="Bhonagiri V."/>
            <person name="Nash W.E."/>
            <person name="Wang C."/>
            <person name="Mardis E.R."/>
            <person name="Wilson R.K."/>
        </authorList>
    </citation>
    <scope>NUCLEOTIDE SEQUENCE [LARGE SCALE GENOMIC DNA]</scope>
    <source>
        <strain evidence="5 6">ATCC 27755</strain>
    </source>
</reference>
<dbReference type="InterPro" id="IPR000835">
    <property type="entry name" value="HTH_MarR-typ"/>
</dbReference>
<evidence type="ECO:0000259" key="4">
    <source>
        <dbReference type="PROSITE" id="PS50995"/>
    </source>
</evidence>
<dbReference type="InterPro" id="IPR011991">
    <property type="entry name" value="ArsR-like_HTH"/>
</dbReference>
<dbReference type="Proteomes" id="UP000005359">
    <property type="component" value="Unassembled WGS sequence"/>
</dbReference>
<dbReference type="CDD" id="cd00090">
    <property type="entry name" value="HTH_ARSR"/>
    <property type="match status" value="1"/>
</dbReference>
<organism evidence="5 6">
    <name type="scientific">Dorea formicigenerans ATCC 27755</name>
    <dbReference type="NCBI Taxonomy" id="411461"/>
    <lineage>
        <taxon>Bacteria</taxon>
        <taxon>Bacillati</taxon>
        <taxon>Bacillota</taxon>
        <taxon>Clostridia</taxon>
        <taxon>Lachnospirales</taxon>
        <taxon>Lachnospiraceae</taxon>
        <taxon>Dorea</taxon>
    </lineage>
</organism>
<evidence type="ECO:0000313" key="5">
    <source>
        <dbReference type="EMBL" id="EDR46407.1"/>
    </source>
</evidence>
<dbReference type="InterPro" id="IPR036388">
    <property type="entry name" value="WH-like_DNA-bd_sf"/>
</dbReference>
<feature type="domain" description="HTH marR-type" evidence="4">
    <location>
        <begin position="12"/>
        <end position="144"/>
    </location>
</feature>
<proteinExistence type="predicted"/>
<dbReference type="PROSITE" id="PS50995">
    <property type="entry name" value="HTH_MARR_2"/>
    <property type="match status" value="1"/>
</dbReference>
<accession>B0G9Q3</accession>
<dbReference type="Pfam" id="PF01047">
    <property type="entry name" value="MarR"/>
    <property type="match status" value="1"/>
</dbReference>
<evidence type="ECO:0000256" key="1">
    <source>
        <dbReference type="ARBA" id="ARBA00023015"/>
    </source>
</evidence>
<evidence type="ECO:0000313" key="6">
    <source>
        <dbReference type="Proteomes" id="UP000005359"/>
    </source>
</evidence>
<dbReference type="PANTHER" id="PTHR42756">
    <property type="entry name" value="TRANSCRIPTIONAL REGULATOR, MARR"/>
    <property type="match status" value="1"/>
</dbReference>
<dbReference type="AlphaFoldDB" id="B0G9Q3"/>
<keyword evidence="2" id="KW-0238">DNA-binding</keyword>
<dbReference type="PaxDb" id="411461-DORFOR_03019"/>
<protein>
    <submittedName>
        <fullName evidence="5">Transcriptional regulator, MarR family</fullName>
    </submittedName>
</protein>
<evidence type="ECO:0000256" key="2">
    <source>
        <dbReference type="ARBA" id="ARBA00023125"/>
    </source>
</evidence>
<evidence type="ECO:0000256" key="3">
    <source>
        <dbReference type="ARBA" id="ARBA00023163"/>
    </source>
</evidence>
<dbReference type="STRING" id="411461.DORFOR_03019"/>
<dbReference type="eggNOG" id="COG1846">
    <property type="taxonomic scope" value="Bacteria"/>
</dbReference>
<dbReference type="InterPro" id="IPR036390">
    <property type="entry name" value="WH_DNA-bd_sf"/>
</dbReference>
<dbReference type="InterPro" id="IPR000485">
    <property type="entry name" value="AsnC-type_HTH_dom"/>
</dbReference>
<dbReference type="SMART" id="SM00347">
    <property type="entry name" value="HTH_MARR"/>
    <property type="match status" value="1"/>
</dbReference>